<reference evidence="1" key="1">
    <citation type="submission" date="2024-02" db="EMBL/GenBank/DDBJ databases">
        <title>Metagenome Assembled Genome of Zalaria obscura JY119.</title>
        <authorList>
            <person name="Vighnesh L."/>
            <person name="Jagadeeshwari U."/>
            <person name="Venkata Ramana C."/>
            <person name="Sasikala C."/>
        </authorList>
    </citation>
    <scope>NUCLEOTIDE SEQUENCE</scope>
    <source>
        <strain evidence="1">JY119</strain>
    </source>
</reference>
<dbReference type="Proteomes" id="UP001320706">
    <property type="component" value="Unassembled WGS sequence"/>
</dbReference>
<keyword evidence="2" id="KW-1185">Reference proteome</keyword>
<comment type="caution">
    <text evidence="1">The sequence shown here is derived from an EMBL/GenBank/DDBJ whole genome shotgun (WGS) entry which is preliminary data.</text>
</comment>
<evidence type="ECO:0000313" key="2">
    <source>
        <dbReference type="Proteomes" id="UP001320706"/>
    </source>
</evidence>
<protein>
    <submittedName>
        <fullName evidence="1">Membrane anchor subunit of succinate dehydrogenase, Sdh4</fullName>
    </submittedName>
</protein>
<organism evidence="1 2">
    <name type="scientific">Zalaria obscura</name>
    <dbReference type="NCBI Taxonomy" id="2024903"/>
    <lineage>
        <taxon>Eukaryota</taxon>
        <taxon>Fungi</taxon>
        <taxon>Dikarya</taxon>
        <taxon>Ascomycota</taxon>
        <taxon>Pezizomycotina</taxon>
        <taxon>Dothideomycetes</taxon>
        <taxon>Dothideomycetidae</taxon>
        <taxon>Dothideales</taxon>
        <taxon>Zalariaceae</taxon>
        <taxon>Zalaria</taxon>
    </lineage>
</organism>
<dbReference type="EMBL" id="JAMKPW020000043">
    <property type="protein sequence ID" value="KAK8194410.1"/>
    <property type="molecule type" value="Genomic_DNA"/>
</dbReference>
<proteinExistence type="predicted"/>
<sequence>MASALRPTMLRQAFAAAAPAQRCFSTAMPAFRAAQLARQQPIKSAFVRNALPGATRVAAFHASPARAILPPLPQVIKGTVNDAAQVPDPTPMHGSYHWSFERIMSAGLIPLTVAPFATGSLNPTLDSLLIAGILIHSHIGFESVIIDYVPEHRMPRLRKLLMWALKAATVVVGIGFYEFETNDVGLTEAIKRVWKA</sequence>
<evidence type="ECO:0000313" key="1">
    <source>
        <dbReference type="EMBL" id="KAK8194410.1"/>
    </source>
</evidence>
<gene>
    <name evidence="1" type="primary">SDH4</name>
    <name evidence="1" type="ORF">M8818_007601</name>
</gene>
<accession>A0ACC3S5G8</accession>
<name>A0ACC3S5G8_9PEZI</name>